<evidence type="ECO:0000313" key="1">
    <source>
        <dbReference type="EMBL" id="OQE09051.1"/>
    </source>
</evidence>
<keyword evidence="2" id="KW-1185">Reference proteome</keyword>
<sequence>MPRRSLRLLGYTAATTGIASYGIHRGLCYLEEKYPELPPAAGSKALREPRRPDTQHCAYTNIYAAKIPIKALEARVPSSKTPTKTELEYAWARAVLGSKTLRAEGSIAGLLTSFRFTSGDTGNSEEGFSPDKTTGAPRTLLNGILQVQRLPAADADSNGLIVSSELPPESREFFEKIARWGYPWRLMSCVRHEMSVSEPFKINGQGTFVEVRFASAHDYEVVDAEGALEKQKVIPDWTLRLHRGFARFVLDSIVRELQRDVGK</sequence>
<evidence type="ECO:0000313" key="2">
    <source>
        <dbReference type="Proteomes" id="UP000191518"/>
    </source>
</evidence>
<protein>
    <submittedName>
        <fullName evidence="1">Uncharacterized protein</fullName>
    </submittedName>
</protein>
<name>A0A1V6S4S5_9EURO</name>
<comment type="caution">
    <text evidence="1">The sequence shown here is derived from an EMBL/GenBank/DDBJ whole genome shotgun (WGS) entry which is preliminary data.</text>
</comment>
<reference evidence="2" key="1">
    <citation type="journal article" date="2017" name="Nat. Microbiol.">
        <title>Global analysis of biosynthetic gene clusters reveals vast potential of secondary metabolite production in Penicillium species.</title>
        <authorList>
            <person name="Nielsen J.C."/>
            <person name="Grijseels S."/>
            <person name="Prigent S."/>
            <person name="Ji B."/>
            <person name="Dainat J."/>
            <person name="Nielsen K.F."/>
            <person name="Frisvad J.C."/>
            <person name="Workman M."/>
            <person name="Nielsen J."/>
        </authorList>
    </citation>
    <scope>NUCLEOTIDE SEQUENCE [LARGE SCALE GENOMIC DNA]</scope>
    <source>
        <strain evidence="2">IBT 29486</strain>
    </source>
</reference>
<proteinExistence type="predicted"/>
<organism evidence="1 2">
    <name type="scientific">Penicillium vulpinum</name>
    <dbReference type="NCBI Taxonomy" id="29845"/>
    <lineage>
        <taxon>Eukaryota</taxon>
        <taxon>Fungi</taxon>
        <taxon>Dikarya</taxon>
        <taxon>Ascomycota</taxon>
        <taxon>Pezizomycotina</taxon>
        <taxon>Eurotiomycetes</taxon>
        <taxon>Eurotiomycetidae</taxon>
        <taxon>Eurotiales</taxon>
        <taxon>Aspergillaceae</taxon>
        <taxon>Penicillium</taxon>
    </lineage>
</organism>
<accession>A0A1V6S4S5</accession>
<dbReference type="EMBL" id="MDYP01000007">
    <property type="protein sequence ID" value="OQE09051.1"/>
    <property type="molecule type" value="Genomic_DNA"/>
</dbReference>
<gene>
    <name evidence="1" type="ORF">PENVUL_c007G05613</name>
</gene>
<dbReference type="Proteomes" id="UP000191518">
    <property type="component" value="Unassembled WGS sequence"/>
</dbReference>
<dbReference type="OrthoDB" id="4480078at2759"/>
<dbReference type="STRING" id="29845.A0A1V6S4S5"/>
<dbReference type="AlphaFoldDB" id="A0A1V6S4S5"/>